<evidence type="ECO:0000313" key="4">
    <source>
        <dbReference type="Proteomes" id="UP001501706"/>
    </source>
</evidence>
<dbReference type="RefSeq" id="WP_087839078.1">
    <property type="nucleotide sequence ID" value="NZ_BAAAEN010000010.1"/>
</dbReference>
<proteinExistence type="predicted"/>
<dbReference type="SMART" id="SM00347">
    <property type="entry name" value="HTH_MARR"/>
    <property type="match status" value="1"/>
</dbReference>
<feature type="region of interest" description="Disordered" evidence="1">
    <location>
        <begin position="1"/>
        <end position="22"/>
    </location>
</feature>
<dbReference type="InterPro" id="IPR000835">
    <property type="entry name" value="HTH_MarR-typ"/>
</dbReference>
<accession>A0ABN1C1A6</accession>
<protein>
    <submittedName>
        <fullName evidence="3">MarR family transcriptional regulator</fullName>
    </submittedName>
</protein>
<dbReference type="EMBL" id="BAAAEN010000010">
    <property type="protein sequence ID" value="GAA0509750.1"/>
    <property type="molecule type" value="Genomic_DNA"/>
</dbReference>
<reference evidence="3 4" key="1">
    <citation type="journal article" date="2019" name="Int. J. Syst. Evol. Microbiol.">
        <title>The Global Catalogue of Microorganisms (GCM) 10K type strain sequencing project: providing services to taxonomists for standard genome sequencing and annotation.</title>
        <authorList>
            <consortium name="The Broad Institute Genomics Platform"/>
            <consortium name="The Broad Institute Genome Sequencing Center for Infectious Disease"/>
            <person name="Wu L."/>
            <person name="Ma J."/>
        </authorList>
    </citation>
    <scope>NUCLEOTIDE SEQUENCE [LARGE SCALE GENOMIC DNA]</scope>
    <source>
        <strain evidence="3 4">JCM 14330</strain>
    </source>
</reference>
<feature type="domain" description="HTH marR-type" evidence="2">
    <location>
        <begin position="27"/>
        <end position="156"/>
    </location>
</feature>
<gene>
    <name evidence="3" type="ORF">GCM10009097_28580</name>
</gene>
<dbReference type="Pfam" id="PF12802">
    <property type="entry name" value="MarR_2"/>
    <property type="match status" value="1"/>
</dbReference>
<organism evidence="3 4">
    <name type="scientific">Pigmentiphaga daeguensis</name>
    <dbReference type="NCBI Taxonomy" id="414049"/>
    <lineage>
        <taxon>Bacteria</taxon>
        <taxon>Pseudomonadati</taxon>
        <taxon>Pseudomonadota</taxon>
        <taxon>Betaproteobacteria</taxon>
        <taxon>Burkholderiales</taxon>
        <taxon>Alcaligenaceae</taxon>
        <taxon>Pigmentiphaga</taxon>
    </lineage>
</organism>
<dbReference type="InterPro" id="IPR039422">
    <property type="entry name" value="MarR/SlyA-like"/>
</dbReference>
<keyword evidence="4" id="KW-1185">Reference proteome</keyword>
<evidence type="ECO:0000313" key="3">
    <source>
        <dbReference type="EMBL" id="GAA0509750.1"/>
    </source>
</evidence>
<dbReference type="PANTHER" id="PTHR33164:SF95">
    <property type="entry name" value="TRANSCRIPTIONAL REGULATOR"/>
    <property type="match status" value="1"/>
</dbReference>
<name>A0ABN1C1A6_9BURK</name>
<evidence type="ECO:0000259" key="2">
    <source>
        <dbReference type="PROSITE" id="PS50995"/>
    </source>
</evidence>
<dbReference type="PROSITE" id="PS50995">
    <property type="entry name" value="HTH_MARR_2"/>
    <property type="match status" value="1"/>
</dbReference>
<evidence type="ECO:0000256" key="1">
    <source>
        <dbReference type="SAM" id="MobiDB-lite"/>
    </source>
</evidence>
<dbReference type="Proteomes" id="UP001501706">
    <property type="component" value="Unassembled WGS sequence"/>
</dbReference>
<dbReference type="Gene3D" id="1.10.10.10">
    <property type="entry name" value="Winged helix-like DNA-binding domain superfamily/Winged helix DNA-binding domain"/>
    <property type="match status" value="1"/>
</dbReference>
<dbReference type="PANTHER" id="PTHR33164">
    <property type="entry name" value="TRANSCRIPTIONAL REGULATOR, MARR FAMILY"/>
    <property type="match status" value="1"/>
</dbReference>
<dbReference type="SUPFAM" id="SSF46785">
    <property type="entry name" value="Winged helix' DNA-binding domain"/>
    <property type="match status" value="1"/>
</dbReference>
<sequence length="180" mass="20146">MQPEPDHELPAQAGSTRDEPDPLLVMYSMPGHLIRRAKQKTTLAFAPITRRFNLTPIQYVVLKTISIRPGVDQAELGDIVGLDTSTTGQVAARLEQRSLIVRRPDGRRQRVEASAEGLALLEQLGPMLEDIQDEIVQPLTAKERQQLLRLLSKMLGVATLYYQPRPRGRRRAPRDPDPAG</sequence>
<comment type="caution">
    <text evidence="3">The sequence shown here is derived from an EMBL/GenBank/DDBJ whole genome shotgun (WGS) entry which is preliminary data.</text>
</comment>
<dbReference type="InterPro" id="IPR036388">
    <property type="entry name" value="WH-like_DNA-bd_sf"/>
</dbReference>
<dbReference type="InterPro" id="IPR036390">
    <property type="entry name" value="WH_DNA-bd_sf"/>
</dbReference>
<dbReference type="PRINTS" id="PR00598">
    <property type="entry name" value="HTHMARR"/>
</dbReference>